<feature type="transmembrane region" description="Helical" evidence="17">
    <location>
        <begin position="214"/>
        <end position="237"/>
    </location>
</feature>
<feature type="transmembrane region" description="Helical" evidence="17">
    <location>
        <begin position="379"/>
        <end position="400"/>
    </location>
</feature>
<comment type="catalytic activity">
    <reaction evidence="16 17">
        <text>a ubiquinone + NADH + 5 H(+)(in) = a ubiquinol + NAD(+) + 4 H(+)(out)</text>
        <dbReference type="Rhea" id="RHEA:29091"/>
        <dbReference type="Rhea" id="RHEA-COMP:9565"/>
        <dbReference type="Rhea" id="RHEA-COMP:9566"/>
        <dbReference type="ChEBI" id="CHEBI:15378"/>
        <dbReference type="ChEBI" id="CHEBI:16389"/>
        <dbReference type="ChEBI" id="CHEBI:17976"/>
        <dbReference type="ChEBI" id="CHEBI:57540"/>
        <dbReference type="ChEBI" id="CHEBI:57945"/>
        <dbReference type="EC" id="7.1.1.2"/>
    </reaction>
</comment>
<evidence type="ECO:0000256" key="13">
    <source>
        <dbReference type="ARBA" id="ARBA00023075"/>
    </source>
</evidence>
<keyword evidence="8 17" id="KW-0812">Transmembrane</keyword>
<evidence type="ECO:0000256" key="1">
    <source>
        <dbReference type="ARBA" id="ARBA00003257"/>
    </source>
</evidence>
<evidence type="ECO:0000313" key="21">
    <source>
        <dbReference type="EMBL" id="ATP06063.1"/>
    </source>
</evidence>
<keyword evidence="14 17" id="KW-0496">Mitochondrion</keyword>
<organism evidence="20">
    <name type="scientific">Hycleus phaleratus</name>
    <dbReference type="NCBI Taxonomy" id="1248972"/>
    <lineage>
        <taxon>Eukaryota</taxon>
        <taxon>Metazoa</taxon>
        <taxon>Ecdysozoa</taxon>
        <taxon>Arthropoda</taxon>
        <taxon>Hexapoda</taxon>
        <taxon>Insecta</taxon>
        <taxon>Pterygota</taxon>
        <taxon>Neoptera</taxon>
        <taxon>Endopterygota</taxon>
        <taxon>Coleoptera</taxon>
        <taxon>Polyphaga</taxon>
        <taxon>Cucujiformia</taxon>
        <taxon>Meloidae</taxon>
        <taxon>Meloinae</taxon>
        <taxon>Hycleus</taxon>
    </lineage>
</organism>
<keyword evidence="12 17" id="KW-0520">NAD</keyword>
<evidence type="ECO:0000256" key="10">
    <source>
        <dbReference type="ARBA" id="ARBA00022982"/>
    </source>
</evidence>
<proteinExistence type="inferred from homology"/>
<reference evidence="21" key="2">
    <citation type="submission" date="2017-07" db="EMBL/GenBank/DDBJ databases">
        <title>Mitochondria genome of blister beetle.</title>
        <authorList>
            <person name="Wu Y."/>
        </authorList>
    </citation>
    <scope>NUCLEOTIDE SEQUENCE</scope>
</reference>
<dbReference type="EMBL" id="KX161858">
    <property type="protein sequence ID" value="APB02799.1"/>
    <property type="molecule type" value="Genomic_DNA"/>
</dbReference>
<dbReference type="GO" id="GO:0008137">
    <property type="term" value="F:NADH dehydrogenase (ubiquinone) activity"/>
    <property type="evidence" value="ECO:0007669"/>
    <property type="project" value="UniProtKB-UniRule"/>
</dbReference>
<feature type="domain" description="NADH:quinone oxidoreductase/Mrp antiporter transmembrane" evidence="18">
    <location>
        <begin position="105"/>
        <end position="388"/>
    </location>
</feature>
<feature type="transmembrane region" description="Helical" evidence="17">
    <location>
        <begin position="109"/>
        <end position="131"/>
    </location>
</feature>
<evidence type="ECO:0000256" key="17">
    <source>
        <dbReference type="RuleBase" id="RU003297"/>
    </source>
</evidence>
<keyword evidence="13 17" id="KW-0830">Ubiquinone</keyword>
<evidence type="ECO:0000256" key="4">
    <source>
        <dbReference type="ARBA" id="ARBA00012944"/>
    </source>
</evidence>
<dbReference type="GO" id="GO:0003954">
    <property type="term" value="F:NADH dehydrogenase activity"/>
    <property type="evidence" value="ECO:0007669"/>
    <property type="project" value="TreeGrafter"/>
</dbReference>
<feature type="transmembrane region" description="Helical" evidence="17">
    <location>
        <begin position="299"/>
        <end position="316"/>
    </location>
</feature>
<evidence type="ECO:0000256" key="14">
    <source>
        <dbReference type="ARBA" id="ARBA00023128"/>
    </source>
</evidence>
<evidence type="ECO:0000256" key="7">
    <source>
        <dbReference type="ARBA" id="ARBA00022660"/>
    </source>
</evidence>
<protein>
    <recommendedName>
        <fullName evidence="5 17">NADH-ubiquinone oxidoreductase chain 4</fullName>
        <ecNumber evidence="4 17">7.1.1.2</ecNumber>
    </recommendedName>
</protein>
<dbReference type="EC" id="7.1.1.2" evidence="4 17"/>
<dbReference type="PANTHER" id="PTHR43507">
    <property type="entry name" value="NADH-UBIQUINONE OXIDOREDUCTASE CHAIN 4"/>
    <property type="match status" value="1"/>
</dbReference>
<comment type="subcellular location">
    <subcellularLocation>
        <location evidence="2 17">Mitochondrion membrane</location>
        <topology evidence="2 17">Multi-pass membrane protein</topology>
    </subcellularLocation>
</comment>
<dbReference type="GeneID" id="34725234"/>
<dbReference type="GO" id="GO:0042773">
    <property type="term" value="P:ATP synthesis coupled electron transport"/>
    <property type="evidence" value="ECO:0007669"/>
    <property type="project" value="InterPro"/>
</dbReference>
<keyword evidence="6 17" id="KW-0813">Transport</keyword>
<keyword evidence="7 17" id="KW-0679">Respiratory chain</keyword>
<evidence type="ECO:0000256" key="5">
    <source>
        <dbReference type="ARBA" id="ARBA00021006"/>
    </source>
</evidence>
<dbReference type="InterPro" id="IPR001750">
    <property type="entry name" value="ND/Mrp_TM"/>
</dbReference>
<keyword evidence="11 17" id="KW-1133">Transmembrane helix</keyword>
<geneLocation type="mitochondrion" evidence="20"/>
<keyword evidence="10 17" id="KW-0249">Electron transport</keyword>
<evidence type="ECO:0000256" key="6">
    <source>
        <dbReference type="ARBA" id="ARBA00022448"/>
    </source>
</evidence>
<keyword evidence="15 17" id="KW-0472">Membrane</keyword>
<evidence type="ECO:0000313" key="20">
    <source>
        <dbReference type="EMBL" id="APB02799.1"/>
    </source>
</evidence>
<evidence type="ECO:0000256" key="11">
    <source>
        <dbReference type="ARBA" id="ARBA00022989"/>
    </source>
</evidence>
<feature type="transmembrane region" description="Helical" evidence="17">
    <location>
        <begin position="271"/>
        <end position="293"/>
    </location>
</feature>
<comment type="function">
    <text evidence="17">Core subunit of the mitochondrial membrane respiratory chain NADH dehydrogenase (Complex I) which catalyzes electron transfer from NADH through the respiratory chain, using ubiquinone as an electron acceptor. Essential for the catalytic activity and assembly of complex I.</text>
</comment>
<evidence type="ECO:0000256" key="15">
    <source>
        <dbReference type="ARBA" id="ARBA00023136"/>
    </source>
</evidence>
<dbReference type="CTD" id="4538"/>
<feature type="transmembrane region" description="Helical" evidence="17">
    <location>
        <begin position="30"/>
        <end position="49"/>
    </location>
</feature>
<dbReference type="Pfam" id="PF01059">
    <property type="entry name" value="Oxidored_q5_N"/>
    <property type="match status" value="1"/>
</dbReference>
<dbReference type="AlphaFoldDB" id="A0A343A7E5"/>
<feature type="transmembrane region" description="Helical" evidence="17">
    <location>
        <begin position="138"/>
        <end position="159"/>
    </location>
</feature>
<dbReference type="RefSeq" id="YP_009434146.1">
    <property type="nucleotide sequence ID" value="NC_036045.1"/>
</dbReference>
<evidence type="ECO:0000256" key="2">
    <source>
        <dbReference type="ARBA" id="ARBA00004225"/>
    </source>
</evidence>
<dbReference type="InterPro" id="IPR003918">
    <property type="entry name" value="NADH_UbQ_OxRdtase"/>
</dbReference>
<comment type="function">
    <text evidence="1">Core subunit of the mitochondrial membrane respiratory chain NADH dehydrogenase (Complex I) that is believed to belong to the minimal assembly required for catalysis. Complex I functions in the transfer of electrons from NADH to the respiratory chain. The immediate electron acceptor for the enzyme is believed to be ubiquinone.</text>
</comment>
<feature type="transmembrane region" description="Helical" evidence="17">
    <location>
        <begin position="243"/>
        <end position="264"/>
    </location>
</feature>
<evidence type="ECO:0000256" key="9">
    <source>
        <dbReference type="ARBA" id="ARBA00022967"/>
    </source>
</evidence>
<evidence type="ECO:0000259" key="19">
    <source>
        <dbReference type="Pfam" id="PF01059"/>
    </source>
</evidence>
<gene>
    <name evidence="20" type="primary">ND4</name>
</gene>
<keyword evidence="9" id="KW-1278">Translocase</keyword>
<feature type="domain" description="NADH:ubiquinone oxidoreductase chain 4 N-terminal" evidence="19">
    <location>
        <begin position="1"/>
        <end position="102"/>
    </location>
</feature>
<evidence type="ECO:0000259" key="18">
    <source>
        <dbReference type="Pfam" id="PF00361"/>
    </source>
</evidence>
<comment type="similarity">
    <text evidence="3 17">Belongs to the complex I subunit 4 family.</text>
</comment>
<reference evidence="20" key="1">
    <citation type="journal article" date="2017" name="BMC Genomics">
        <title>Mitochondrial genomes of blister beetles (Coleoptera, Meloidae) and two large intergenic spacers in Hycleus genera.</title>
        <authorList>
            <person name="Du C."/>
            <person name="Zhang L."/>
            <person name="Lu T."/>
            <person name="Ma J."/>
            <person name="Zeng C."/>
            <person name="Yue B."/>
            <person name="Zhang X."/>
        </authorList>
    </citation>
    <scope>NUCLEOTIDE SEQUENCE</scope>
</reference>
<sequence length="444" mass="50830">MMKFIMVLFLLIPLVFLNQYWLIQFVWMLMVLLFLSMFSFNYIYMYISYLFGVDLISYLMVLLSLWICSLMILASQKVYNSSFWSQMFMFVIVCLMLSLFMAFSAMNLFIFYVFFEASLIPTLMLIVGWGYQPERLQAGVYMLFYTVFASLPMMIAIFYYLDKNGSLDFNFMSLELGEIVLYLCMNMVFYVKIPMFFVHLWLPKAHVEAPVSGSMILAGVMLKLGGYGLMRMMMVFVNLGLKINYFFIGLSVIGGVMVSLICLRQSDMKSLIAYSSVAHMGLAMSGILTLNFWGMSGALMMMVAHGLCSSGLFCLANVNYERLGSRSLYLNKGLINVIPSLSLWWFLLSSSNMAAPPSLNLVGEIMLINSLMSYDSLNMLVLMLLSFFGAAYSLYLYSYSQHGKIYTGLYSFSSGNVREYLLMLLHWLPLNILVLKGELMCLWL</sequence>
<feature type="transmembrane region" description="Helical" evidence="17">
    <location>
        <begin position="55"/>
        <end position="75"/>
    </location>
</feature>
<accession>A0A343A7E5</accession>
<feature type="transmembrane region" description="Helical" evidence="17">
    <location>
        <begin position="87"/>
        <end position="103"/>
    </location>
</feature>
<dbReference type="Pfam" id="PF00361">
    <property type="entry name" value="Proton_antipo_M"/>
    <property type="match status" value="1"/>
</dbReference>
<dbReference type="PANTHER" id="PTHR43507:SF20">
    <property type="entry name" value="NADH-UBIQUINONE OXIDOREDUCTASE CHAIN 4"/>
    <property type="match status" value="1"/>
</dbReference>
<feature type="transmembrane region" description="Helical" evidence="17">
    <location>
        <begin position="179"/>
        <end position="202"/>
    </location>
</feature>
<dbReference type="EMBL" id="MF491389">
    <property type="protein sequence ID" value="ATP06063.1"/>
    <property type="molecule type" value="Genomic_DNA"/>
</dbReference>
<feature type="transmembrane region" description="Helical" evidence="17">
    <location>
        <begin position="328"/>
        <end position="347"/>
    </location>
</feature>
<dbReference type="PRINTS" id="PR01437">
    <property type="entry name" value="NUOXDRDTASE4"/>
</dbReference>
<evidence type="ECO:0000256" key="8">
    <source>
        <dbReference type="ARBA" id="ARBA00022692"/>
    </source>
</evidence>
<dbReference type="GO" id="GO:0031966">
    <property type="term" value="C:mitochondrial membrane"/>
    <property type="evidence" value="ECO:0007669"/>
    <property type="project" value="UniProtKB-SubCell"/>
</dbReference>
<dbReference type="GO" id="GO:0048039">
    <property type="term" value="F:ubiquinone binding"/>
    <property type="evidence" value="ECO:0007669"/>
    <property type="project" value="TreeGrafter"/>
</dbReference>
<dbReference type="GO" id="GO:0015990">
    <property type="term" value="P:electron transport coupled proton transport"/>
    <property type="evidence" value="ECO:0007669"/>
    <property type="project" value="TreeGrafter"/>
</dbReference>
<evidence type="ECO:0000256" key="12">
    <source>
        <dbReference type="ARBA" id="ARBA00023027"/>
    </source>
</evidence>
<evidence type="ECO:0000256" key="3">
    <source>
        <dbReference type="ARBA" id="ARBA00009025"/>
    </source>
</evidence>
<evidence type="ECO:0000256" key="16">
    <source>
        <dbReference type="ARBA" id="ARBA00049551"/>
    </source>
</evidence>
<feature type="transmembrane region" description="Helical" evidence="17">
    <location>
        <begin position="6"/>
        <end position="23"/>
    </location>
</feature>
<name>A0A343A7E5_9CUCU</name>
<dbReference type="InterPro" id="IPR000260">
    <property type="entry name" value="NADH4_N"/>
</dbReference>